<dbReference type="FunFam" id="3.30.70.1430:FF:000001">
    <property type="entry name" value="Efflux pump membrane transporter"/>
    <property type="match status" value="1"/>
</dbReference>
<dbReference type="InterPro" id="IPR027463">
    <property type="entry name" value="AcrB_DN_DC_subdom"/>
</dbReference>
<dbReference type="SUPFAM" id="SSF82714">
    <property type="entry name" value="Multidrug efflux transporter AcrB TolC docking domain, DN and DC subdomains"/>
    <property type="match status" value="2"/>
</dbReference>
<evidence type="ECO:0000313" key="12">
    <source>
        <dbReference type="Proteomes" id="UP000244912"/>
    </source>
</evidence>
<dbReference type="OrthoDB" id="9807350at2"/>
<feature type="transmembrane region" description="Helical" evidence="9">
    <location>
        <begin position="524"/>
        <end position="551"/>
    </location>
</feature>
<dbReference type="AlphaFoldDB" id="A0A2R8C1V2"/>
<comment type="similarity">
    <text evidence="2 9">Belongs to the resistance-nodulation-cell division (RND) (TC 2.A.6) family.</text>
</comment>
<feature type="transmembrane region" description="Helical" evidence="9">
    <location>
        <begin position="12"/>
        <end position="33"/>
    </location>
</feature>
<dbReference type="EMBL" id="ONZF01000018">
    <property type="protein sequence ID" value="SPJ26349.1"/>
    <property type="molecule type" value="Genomic_DNA"/>
</dbReference>
<keyword evidence="12" id="KW-1185">Reference proteome</keyword>
<evidence type="ECO:0000256" key="8">
    <source>
        <dbReference type="ARBA" id="ARBA00023136"/>
    </source>
</evidence>
<keyword evidence="6 9" id="KW-0812">Transmembrane</keyword>
<reference evidence="11 12" key="1">
    <citation type="submission" date="2018-03" db="EMBL/GenBank/DDBJ databases">
        <authorList>
            <person name="Keele B.F."/>
        </authorList>
    </citation>
    <scope>NUCLEOTIDE SEQUENCE [LARGE SCALE GENOMIC DNA]</scope>
    <source>
        <strain evidence="11 12">CECT 8504</strain>
    </source>
</reference>
<feature type="transmembrane region" description="Helical" evidence="9">
    <location>
        <begin position="995"/>
        <end position="1021"/>
    </location>
</feature>
<dbReference type="NCBIfam" id="TIGR00915">
    <property type="entry name" value="2A0602"/>
    <property type="match status" value="1"/>
</dbReference>
<dbReference type="RefSeq" id="WP_108896039.1">
    <property type="nucleotide sequence ID" value="NZ_ONZF01000018.1"/>
</dbReference>
<comment type="subcellular location">
    <subcellularLocation>
        <location evidence="1 9">Cell inner membrane</location>
        <topology evidence="1 9">Multi-pass membrane protein</topology>
    </subcellularLocation>
</comment>
<evidence type="ECO:0000256" key="9">
    <source>
        <dbReference type="RuleBase" id="RU364070"/>
    </source>
</evidence>
<dbReference type="InterPro" id="IPR001036">
    <property type="entry name" value="Acrflvin-R"/>
</dbReference>
<evidence type="ECO:0000256" key="3">
    <source>
        <dbReference type="ARBA" id="ARBA00022448"/>
    </source>
</evidence>
<feature type="transmembrane region" description="Helical" evidence="9">
    <location>
        <begin position="343"/>
        <end position="362"/>
    </location>
</feature>
<dbReference type="PROSITE" id="PS50156">
    <property type="entry name" value="SSD"/>
    <property type="match status" value="1"/>
</dbReference>
<evidence type="ECO:0000256" key="2">
    <source>
        <dbReference type="ARBA" id="ARBA00010942"/>
    </source>
</evidence>
<evidence type="ECO:0000259" key="10">
    <source>
        <dbReference type="PROSITE" id="PS50156"/>
    </source>
</evidence>
<keyword evidence="3 9" id="KW-0813">Transport</keyword>
<keyword evidence="7 9" id="KW-1133">Transmembrane helix</keyword>
<dbReference type="GO" id="GO:0005886">
    <property type="term" value="C:plasma membrane"/>
    <property type="evidence" value="ECO:0007669"/>
    <property type="project" value="UniProtKB-SubCell"/>
</dbReference>
<feature type="transmembrane region" description="Helical" evidence="9">
    <location>
        <begin position="474"/>
        <end position="503"/>
    </location>
</feature>
<feature type="transmembrane region" description="Helical" evidence="9">
    <location>
        <begin position="918"/>
        <end position="942"/>
    </location>
</feature>
<dbReference type="PANTHER" id="PTHR32063:SF76">
    <property type="entry name" value="EFFLUX PUMP MEMBRANE TRANSPORTER"/>
    <property type="match status" value="1"/>
</dbReference>
<organism evidence="11 12">
    <name type="scientific">Palleronia abyssalis</name>
    <dbReference type="NCBI Taxonomy" id="1501240"/>
    <lineage>
        <taxon>Bacteria</taxon>
        <taxon>Pseudomonadati</taxon>
        <taxon>Pseudomonadota</taxon>
        <taxon>Alphaproteobacteria</taxon>
        <taxon>Rhodobacterales</taxon>
        <taxon>Roseobacteraceae</taxon>
        <taxon>Palleronia</taxon>
    </lineage>
</organism>
<gene>
    <name evidence="11" type="primary">bepG</name>
    <name evidence="11" type="ORF">PAA8504_04207</name>
</gene>
<feature type="transmembrane region" description="Helical" evidence="9">
    <location>
        <begin position="369"/>
        <end position="389"/>
    </location>
</feature>
<dbReference type="GO" id="GO:0042910">
    <property type="term" value="F:xenobiotic transmembrane transporter activity"/>
    <property type="evidence" value="ECO:0007669"/>
    <property type="project" value="TreeGrafter"/>
</dbReference>
<dbReference type="SUPFAM" id="SSF82693">
    <property type="entry name" value="Multidrug efflux transporter AcrB pore domain, PN1, PN2, PC1 and PC2 subdomains"/>
    <property type="match status" value="4"/>
</dbReference>
<feature type="transmembrane region" description="Helical" evidence="9">
    <location>
        <begin position="862"/>
        <end position="881"/>
    </location>
</feature>
<feature type="domain" description="SSD" evidence="10">
    <location>
        <begin position="372"/>
        <end position="499"/>
    </location>
</feature>
<dbReference type="Gene3D" id="3.30.70.1320">
    <property type="entry name" value="Multidrug efflux transporter AcrB pore domain like"/>
    <property type="match status" value="1"/>
</dbReference>
<dbReference type="Gene3D" id="3.30.70.1440">
    <property type="entry name" value="Multidrug efflux transporter AcrB pore domain"/>
    <property type="match status" value="1"/>
</dbReference>
<evidence type="ECO:0000256" key="6">
    <source>
        <dbReference type="ARBA" id="ARBA00022692"/>
    </source>
</evidence>
<dbReference type="Gene3D" id="3.30.70.1430">
    <property type="entry name" value="Multidrug efflux transporter AcrB pore domain"/>
    <property type="match status" value="2"/>
</dbReference>
<protein>
    <recommendedName>
        <fullName evidence="9">Efflux pump membrane transporter</fullName>
    </recommendedName>
</protein>
<feature type="transmembrane region" description="Helical" evidence="9">
    <location>
        <begin position="963"/>
        <end position="983"/>
    </location>
</feature>
<evidence type="ECO:0000256" key="7">
    <source>
        <dbReference type="ARBA" id="ARBA00022989"/>
    </source>
</evidence>
<dbReference type="Gene3D" id="3.30.2090.10">
    <property type="entry name" value="Multidrug efflux transporter AcrB TolC docking domain, DN and DC subdomains"/>
    <property type="match status" value="2"/>
</dbReference>
<evidence type="ECO:0000256" key="4">
    <source>
        <dbReference type="ARBA" id="ARBA00022475"/>
    </source>
</evidence>
<dbReference type="GO" id="GO:0015562">
    <property type="term" value="F:efflux transmembrane transporter activity"/>
    <property type="evidence" value="ECO:0007669"/>
    <property type="project" value="InterPro"/>
</dbReference>
<evidence type="ECO:0000256" key="5">
    <source>
        <dbReference type="ARBA" id="ARBA00022519"/>
    </source>
</evidence>
<dbReference type="SUPFAM" id="SSF82866">
    <property type="entry name" value="Multidrug efflux transporter AcrB transmembrane domain"/>
    <property type="match status" value="2"/>
</dbReference>
<dbReference type="Pfam" id="PF00873">
    <property type="entry name" value="ACR_tran"/>
    <property type="match status" value="1"/>
</dbReference>
<keyword evidence="4" id="KW-1003">Cell membrane</keyword>
<name>A0A2R8C1V2_9RHOB</name>
<dbReference type="Proteomes" id="UP000244912">
    <property type="component" value="Unassembled WGS sequence"/>
</dbReference>
<feature type="transmembrane region" description="Helical" evidence="9">
    <location>
        <begin position="893"/>
        <end position="912"/>
    </location>
</feature>
<dbReference type="InterPro" id="IPR004764">
    <property type="entry name" value="MdtF-like"/>
</dbReference>
<sequence length="1051" mass="111482">MISKIFIQRPRLAAVVSIVITLAGILAIFVLPVTQYPNISPPTVQVSASYPGADSTVLAETVGAPLERAINGVEGMLYMSSSSSNQGTYSLSITFAIGTDPDIAQVNMSNRVQLATPQLPTSVVDQGVTIRTQSPNFLLAVAFPVDPDSDLSLIDAASYVSTNLTTAVSRISGVGNAQVLGPSNYAMRIWTDPDKLSQFNLSPSDVANAIREENLAAALGQVGGAPAVDGQSVVYTVTAQGRLSDPEAFGDIVVRAGENGGLVRVRDVARVELGAQDYSTNSFLGDRPSLTMQVNQSPGANAISTVDEVRRELEARQESFPEGMSYEVVYDTTEYVRVTIEEIVKTLLLTAAIIVVVVFTFLQGVRATIIPLIAIPVSLVGTFAALLAIGFSINVITLLALILAIGIVVDDAILVVENATRVMEENPDLSRKDAVTKAMAEITGPIISTTLVLLAVFLPVAFLPGISGQLYRQFGLSLSISIVLSSVVALTLTPALCGVMLKPQDQPMWIFRKFNQILFWSRDVYGGVVNFFVVRGLLAIAVLGIAIFIAASTYLRLPTELVPSEDQGAILVDVSLPDGASLQRSTEAMQEVSDIIQNTEGVENVISVAGFSFLGGSRSSVGIAIATLAPWGERRDLFTILGQLNGQFQTLPGLQVQAFPPPAIPGTGSVGGFSAQILATEGQPAVEVAQVARSFLSTANQDPAIGGARTTFSADVPRIFVDIDRERAEQLGLSVASIYETLGQTLGASFVNQFVYEGRVYQVRLQGDDRFRSQPDDITQIYAQNRNGGAVPLSAVADLETRFGPYILPRFNLFTAASVSGQPAEGYSSGEALEALKRVASEQLPQGYELAFSGASYQQQQAGNVTFIAFALAFVFAYLFLVGQFESWLQPLAIMLSVLIAGAGAAVTLTLFGFTASVYAQIGLVMLIGLAAKNAILIVEFAKNRHADGMPITEAANMGAKQRYRAVLMTALAFVFGMVPLVIASGAGAAARNAIGSAAMGGMIAATFLGILIIPAIYAVLERLGSRKSGVFWGREDKGDWNEEDCETASD</sequence>
<accession>A0A2R8C1V2</accession>
<keyword evidence="8 9" id="KW-0472">Membrane</keyword>
<keyword evidence="5 9" id="KW-0997">Cell inner membrane</keyword>
<evidence type="ECO:0000256" key="1">
    <source>
        <dbReference type="ARBA" id="ARBA00004429"/>
    </source>
</evidence>
<dbReference type="GO" id="GO:0009636">
    <property type="term" value="P:response to toxic substance"/>
    <property type="evidence" value="ECO:0007669"/>
    <property type="project" value="UniProtKB-ARBA"/>
</dbReference>
<dbReference type="FunFam" id="1.20.1640.10:FF:000001">
    <property type="entry name" value="Efflux pump membrane transporter"/>
    <property type="match status" value="1"/>
</dbReference>
<proteinExistence type="inferred from homology"/>
<feature type="transmembrane region" description="Helical" evidence="9">
    <location>
        <begin position="395"/>
        <end position="417"/>
    </location>
</feature>
<dbReference type="PANTHER" id="PTHR32063">
    <property type="match status" value="1"/>
</dbReference>
<evidence type="ECO:0000313" key="11">
    <source>
        <dbReference type="EMBL" id="SPJ26349.1"/>
    </source>
</evidence>
<dbReference type="Gene3D" id="1.20.1640.10">
    <property type="entry name" value="Multidrug efflux transporter AcrB transmembrane domain"/>
    <property type="match status" value="2"/>
</dbReference>
<feature type="transmembrane region" description="Helical" evidence="9">
    <location>
        <begin position="438"/>
        <end position="462"/>
    </location>
</feature>
<dbReference type="InterPro" id="IPR000731">
    <property type="entry name" value="SSD"/>
</dbReference>
<dbReference type="PRINTS" id="PR00702">
    <property type="entry name" value="ACRIFLAVINRP"/>
</dbReference>